<dbReference type="PRINTS" id="PR00032">
    <property type="entry name" value="HTHARAC"/>
</dbReference>
<gene>
    <name evidence="5" type="ORF">CHU93_03755</name>
</gene>
<keyword evidence="6" id="KW-1185">Reference proteome</keyword>
<evidence type="ECO:0000313" key="6">
    <source>
        <dbReference type="Proteomes" id="UP000216991"/>
    </source>
</evidence>
<accession>A0A255YS38</accession>
<name>A0A255YS38_9SPHN</name>
<keyword evidence="1" id="KW-0805">Transcription regulation</keyword>
<evidence type="ECO:0000256" key="2">
    <source>
        <dbReference type="ARBA" id="ARBA00023125"/>
    </source>
</evidence>
<dbReference type="Gene3D" id="1.10.10.60">
    <property type="entry name" value="Homeodomain-like"/>
    <property type="match status" value="1"/>
</dbReference>
<dbReference type="AlphaFoldDB" id="A0A255YS38"/>
<dbReference type="GO" id="GO:0043565">
    <property type="term" value="F:sequence-specific DNA binding"/>
    <property type="evidence" value="ECO:0007669"/>
    <property type="project" value="InterPro"/>
</dbReference>
<proteinExistence type="predicted"/>
<dbReference type="PANTHER" id="PTHR43280:SF29">
    <property type="entry name" value="ARAC-FAMILY TRANSCRIPTIONAL REGULATOR"/>
    <property type="match status" value="1"/>
</dbReference>
<evidence type="ECO:0000256" key="1">
    <source>
        <dbReference type="ARBA" id="ARBA00023015"/>
    </source>
</evidence>
<dbReference type="PROSITE" id="PS00041">
    <property type="entry name" value="HTH_ARAC_FAMILY_1"/>
    <property type="match status" value="1"/>
</dbReference>
<protein>
    <recommendedName>
        <fullName evidence="4">HTH araC/xylS-type domain-containing protein</fullName>
    </recommendedName>
</protein>
<organism evidence="5 6">
    <name type="scientific">Sandarakinorhabdus cyanobacteriorum</name>
    <dbReference type="NCBI Taxonomy" id="1981098"/>
    <lineage>
        <taxon>Bacteria</taxon>
        <taxon>Pseudomonadati</taxon>
        <taxon>Pseudomonadota</taxon>
        <taxon>Alphaproteobacteria</taxon>
        <taxon>Sphingomonadales</taxon>
        <taxon>Sphingosinicellaceae</taxon>
        <taxon>Sandarakinorhabdus</taxon>
    </lineage>
</organism>
<dbReference type="PANTHER" id="PTHR43280">
    <property type="entry name" value="ARAC-FAMILY TRANSCRIPTIONAL REGULATOR"/>
    <property type="match status" value="1"/>
</dbReference>
<reference evidence="5 6" key="1">
    <citation type="submission" date="2017-07" db="EMBL/GenBank/DDBJ databases">
        <title>Sandarakinorhabdus cyanobacteriorum sp. nov., a novel bacterium isolated from cyanobacterial aggregates in a eutrophic lake.</title>
        <authorList>
            <person name="Cai H."/>
        </authorList>
    </citation>
    <scope>NUCLEOTIDE SEQUENCE [LARGE SCALE GENOMIC DNA]</scope>
    <source>
        <strain evidence="5 6">TH057</strain>
    </source>
</reference>
<evidence type="ECO:0000256" key="3">
    <source>
        <dbReference type="ARBA" id="ARBA00023163"/>
    </source>
</evidence>
<comment type="caution">
    <text evidence="5">The sequence shown here is derived from an EMBL/GenBank/DDBJ whole genome shotgun (WGS) entry which is preliminary data.</text>
</comment>
<keyword evidence="2" id="KW-0238">DNA-binding</keyword>
<dbReference type="RefSeq" id="WP_094472823.1">
    <property type="nucleotide sequence ID" value="NZ_NOXT01000082.1"/>
</dbReference>
<sequence length="147" mass="16173">MVAFLAFGWRDPGLLMPPARPVAGAAPSPEADDSPLLARLDSLMRQELLYRQDGLTITAVAARLNVPEYRLRRAINQGLGARNFNAWLNQFRIAEAMAALADPSQREVPILTIALDAGFGSLAPFNRAFRSQTGCTPSEYRTRMRAD</sequence>
<dbReference type="Pfam" id="PF12833">
    <property type="entry name" value="HTH_18"/>
    <property type="match status" value="1"/>
</dbReference>
<evidence type="ECO:0000313" key="5">
    <source>
        <dbReference type="EMBL" id="OYQ32026.1"/>
    </source>
</evidence>
<evidence type="ECO:0000259" key="4">
    <source>
        <dbReference type="PROSITE" id="PS01124"/>
    </source>
</evidence>
<dbReference type="PROSITE" id="PS01124">
    <property type="entry name" value="HTH_ARAC_FAMILY_2"/>
    <property type="match status" value="1"/>
</dbReference>
<dbReference type="InterPro" id="IPR018060">
    <property type="entry name" value="HTH_AraC"/>
</dbReference>
<keyword evidence="3" id="KW-0804">Transcription</keyword>
<feature type="domain" description="HTH araC/xylS-type" evidence="4">
    <location>
        <begin position="38"/>
        <end position="143"/>
    </location>
</feature>
<dbReference type="OrthoDB" id="5492415at2"/>
<dbReference type="SMART" id="SM00342">
    <property type="entry name" value="HTH_ARAC"/>
    <property type="match status" value="1"/>
</dbReference>
<dbReference type="GO" id="GO:0003700">
    <property type="term" value="F:DNA-binding transcription factor activity"/>
    <property type="evidence" value="ECO:0007669"/>
    <property type="project" value="InterPro"/>
</dbReference>
<dbReference type="InterPro" id="IPR009057">
    <property type="entry name" value="Homeodomain-like_sf"/>
</dbReference>
<dbReference type="Proteomes" id="UP000216991">
    <property type="component" value="Unassembled WGS sequence"/>
</dbReference>
<dbReference type="InterPro" id="IPR018062">
    <property type="entry name" value="HTH_AraC-typ_CS"/>
</dbReference>
<dbReference type="EMBL" id="NOXT01000082">
    <property type="protein sequence ID" value="OYQ32026.1"/>
    <property type="molecule type" value="Genomic_DNA"/>
</dbReference>
<dbReference type="SUPFAM" id="SSF46689">
    <property type="entry name" value="Homeodomain-like"/>
    <property type="match status" value="1"/>
</dbReference>
<dbReference type="InterPro" id="IPR020449">
    <property type="entry name" value="Tscrpt_reg_AraC-type_HTH"/>
</dbReference>